<dbReference type="GO" id="GO:0016020">
    <property type="term" value="C:membrane"/>
    <property type="evidence" value="ECO:0007669"/>
    <property type="project" value="UniProtKB-SubCell"/>
</dbReference>
<evidence type="ECO:0000256" key="1">
    <source>
        <dbReference type="ARBA" id="ARBA00004141"/>
    </source>
</evidence>
<evidence type="ECO:0000256" key="6">
    <source>
        <dbReference type="ARBA" id="ARBA00023136"/>
    </source>
</evidence>
<accession>A7S1J8</accession>
<dbReference type="InParanoid" id="A7S1J8"/>
<dbReference type="PhylomeDB" id="A7S1J8"/>
<dbReference type="OrthoDB" id="1932925at2759"/>
<dbReference type="GO" id="GO:0016740">
    <property type="term" value="F:transferase activity"/>
    <property type="evidence" value="ECO:0007669"/>
    <property type="project" value="UniProtKB-KW"/>
</dbReference>
<feature type="transmembrane region" description="Helical" evidence="8">
    <location>
        <begin position="34"/>
        <end position="52"/>
    </location>
</feature>
<dbReference type="EMBL" id="DS469565">
    <property type="protein sequence ID" value="EDO42337.1"/>
    <property type="molecule type" value="Genomic_DNA"/>
</dbReference>
<feature type="transmembrane region" description="Helical" evidence="8">
    <location>
        <begin position="6"/>
        <end position="22"/>
    </location>
</feature>
<keyword evidence="3" id="KW-0808">Transferase</keyword>
<dbReference type="OMA" id="QSLLHEW"/>
<evidence type="ECO:0000256" key="3">
    <source>
        <dbReference type="ARBA" id="ARBA00022679"/>
    </source>
</evidence>
<protein>
    <recommendedName>
        <fullName evidence="9">Cas1p 10 TM acyl transferase domain-containing protein</fullName>
    </recommendedName>
</protein>
<feature type="transmembrane region" description="Helical" evidence="8">
    <location>
        <begin position="294"/>
        <end position="312"/>
    </location>
</feature>
<feature type="transmembrane region" description="Helical" evidence="8">
    <location>
        <begin position="174"/>
        <end position="196"/>
    </location>
</feature>
<dbReference type="eggNOG" id="KOG1699">
    <property type="taxonomic scope" value="Eukaryota"/>
</dbReference>
<feature type="non-terminal residue" evidence="10">
    <location>
        <position position="1"/>
    </location>
</feature>
<dbReference type="GO" id="GO:0005975">
    <property type="term" value="P:carbohydrate metabolic process"/>
    <property type="evidence" value="ECO:0007669"/>
    <property type="project" value="UniProtKB-ARBA"/>
</dbReference>
<evidence type="ECO:0000256" key="7">
    <source>
        <dbReference type="ARBA" id="ARBA00023180"/>
    </source>
</evidence>
<proteinExistence type="inferred from homology"/>
<comment type="similarity">
    <text evidence="2">Belongs to the PC-esterase family. CASD1 subfamily.</text>
</comment>
<evidence type="ECO:0000256" key="2">
    <source>
        <dbReference type="ARBA" id="ARBA00010666"/>
    </source>
</evidence>
<dbReference type="GO" id="GO:0005794">
    <property type="term" value="C:Golgi apparatus"/>
    <property type="evidence" value="ECO:0007669"/>
    <property type="project" value="UniProtKB-ARBA"/>
</dbReference>
<feature type="transmembrane region" description="Helical" evidence="8">
    <location>
        <begin position="258"/>
        <end position="279"/>
    </location>
</feature>
<feature type="transmembrane region" description="Helical" evidence="8">
    <location>
        <begin position="356"/>
        <end position="376"/>
    </location>
</feature>
<evidence type="ECO:0000313" key="10">
    <source>
        <dbReference type="EMBL" id="EDO42337.1"/>
    </source>
</evidence>
<dbReference type="Pfam" id="PF07779">
    <property type="entry name" value="Cas1_AcylT"/>
    <property type="match status" value="1"/>
</dbReference>
<feature type="domain" description="Cas1p 10 TM acyl transferase" evidence="9">
    <location>
        <begin position="2"/>
        <end position="388"/>
    </location>
</feature>
<feature type="transmembrane region" description="Helical" evidence="8">
    <location>
        <begin position="216"/>
        <end position="237"/>
    </location>
</feature>
<reference evidence="10 11" key="1">
    <citation type="journal article" date="2007" name="Science">
        <title>Sea anemone genome reveals ancestral eumetazoan gene repertoire and genomic organization.</title>
        <authorList>
            <person name="Putnam N.H."/>
            <person name="Srivastava M."/>
            <person name="Hellsten U."/>
            <person name="Dirks B."/>
            <person name="Chapman J."/>
            <person name="Salamov A."/>
            <person name="Terry A."/>
            <person name="Shapiro H."/>
            <person name="Lindquist E."/>
            <person name="Kapitonov V.V."/>
            <person name="Jurka J."/>
            <person name="Genikhovich G."/>
            <person name="Grigoriev I.V."/>
            <person name="Lucas S.M."/>
            <person name="Steele R.E."/>
            <person name="Finnerty J.R."/>
            <person name="Technau U."/>
            <person name="Martindale M.Q."/>
            <person name="Rokhsar D.S."/>
        </authorList>
    </citation>
    <scope>NUCLEOTIDE SEQUENCE [LARGE SCALE GENOMIC DNA]</scope>
    <source>
        <strain evidence="11">CH2 X CH6</strain>
    </source>
</reference>
<evidence type="ECO:0000256" key="4">
    <source>
        <dbReference type="ARBA" id="ARBA00022692"/>
    </source>
</evidence>
<keyword evidence="11" id="KW-1185">Reference proteome</keyword>
<keyword evidence="4 8" id="KW-0812">Transmembrane</keyword>
<dbReference type="PANTHER" id="PTHR13533">
    <property type="entry name" value="N-ACETYLNEURAMINATE 9-O-ACETYLTRANSFERASE"/>
    <property type="match status" value="1"/>
</dbReference>
<dbReference type="KEGG" id="nve:5514202"/>
<name>A7S1J8_NEMVE</name>
<comment type="subcellular location">
    <subcellularLocation>
        <location evidence="1">Membrane</location>
        <topology evidence="1">Multi-pass membrane protein</topology>
    </subcellularLocation>
</comment>
<evidence type="ECO:0000259" key="9">
    <source>
        <dbReference type="Pfam" id="PF07779"/>
    </source>
</evidence>
<feature type="transmembrane region" description="Helical" evidence="8">
    <location>
        <begin position="123"/>
        <end position="138"/>
    </location>
</feature>
<feature type="transmembrane region" description="Helical" evidence="8">
    <location>
        <begin position="89"/>
        <end position="111"/>
    </location>
</feature>
<dbReference type="HOGENOM" id="CLU_020608_1_0_1"/>
<evidence type="ECO:0000256" key="5">
    <source>
        <dbReference type="ARBA" id="ARBA00022989"/>
    </source>
</evidence>
<evidence type="ECO:0000313" key="11">
    <source>
        <dbReference type="Proteomes" id="UP000001593"/>
    </source>
</evidence>
<sequence length="388" mass="46090">LKSIALLGAIMFYFYICDYDHFFPAGTRVYSRDVFVFLYLVLMVVAVCFTTRECKDKILNRDQTEEWKGIMQVLFVWYHYFKAAETYNAIRVFIAAYVWMTGFGNFSFFWIRQDFSLYRMLKMLFRLNFLVVITCIVTTNEYMLYYICPMHTFWFLSVYAMMRPLYKRNADPKVMAAKFGIYFVLVFLLFDASGVGEMVFKPFYPILSYRKSLHEWMFRAGLDHYATFLGMLCAYFYPNFEKFMSSLELEVCDRKTQVTHLLVKFGIAAALVTSVGFWWCHVFVLPKFDYNKLHPYYSCIPLLAYIYLRNILPSLRTRYIHMFCWLGRITLETYISQLHVYLQADAKMLIVYIPGYPLLNFALATVIYLCLSYTLFHLTVDLSAYLIP</sequence>
<dbReference type="Proteomes" id="UP000001593">
    <property type="component" value="Unassembled WGS sequence"/>
</dbReference>
<dbReference type="AlphaFoldDB" id="A7S1J8"/>
<dbReference type="PANTHER" id="PTHR13533:SF45">
    <property type="entry name" value="CAS1P 10 TM ACYL TRANSFERASE DOMAIN-CONTAINING PROTEIN"/>
    <property type="match status" value="1"/>
</dbReference>
<dbReference type="InterPro" id="IPR012419">
    <property type="entry name" value="Cas1_AcylTrans_dom"/>
</dbReference>
<organism evidence="10 11">
    <name type="scientific">Nematostella vectensis</name>
    <name type="common">Starlet sea anemone</name>
    <dbReference type="NCBI Taxonomy" id="45351"/>
    <lineage>
        <taxon>Eukaryota</taxon>
        <taxon>Metazoa</taxon>
        <taxon>Cnidaria</taxon>
        <taxon>Anthozoa</taxon>
        <taxon>Hexacorallia</taxon>
        <taxon>Actiniaria</taxon>
        <taxon>Edwardsiidae</taxon>
        <taxon>Nematostella</taxon>
    </lineage>
</organism>
<gene>
    <name evidence="10" type="ORF">NEMVEDRAFT_v1g70299</name>
</gene>
<keyword evidence="5 8" id="KW-1133">Transmembrane helix</keyword>
<keyword evidence="6 8" id="KW-0472">Membrane</keyword>
<feature type="non-terminal residue" evidence="10">
    <location>
        <position position="388"/>
    </location>
</feature>
<keyword evidence="7" id="KW-0325">Glycoprotein</keyword>
<evidence type="ECO:0000256" key="8">
    <source>
        <dbReference type="SAM" id="Phobius"/>
    </source>
</evidence>